<comment type="caution">
    <text evidence="3">The sequence shown here is derived from an EMBL/GenBank/DDBJ whole genome shotgun (WGS) entry which is preliminary data.</text>
</comment>
<dbReference type="SUPFAM" id="SSF53474">
    <property type="entry name" value="alpha/beta-Hydrolases"/>
    <property type="match status" value="1"/>
</dbReference>
<dbReference type="Pfam" id="PF07859">
    <property type="entry name" value="Abhydrolase_3"/>
    <property type="match status" value="1"/>
</dbReference>
<dbReference type="InterPro" id="IPR029058">
    <property type="entry name" value="AB_hydrolase_fold"/>
</dbReference>
<dbReference type="InterPro" id="IPR050300">
    <property type="entry name" value="GDXG_lipolytic_enzyme"/>
</dbReference>
<dbReference type="Proteomes" id="UP001498421">
    <property type="component" value="Unassembled WGS sequence"/>
</dbReference>
<keyword evidence="1" id="KW-0378">Hydrolase</keyword>
<dbReference type="InterPro" id="IPR013094">
    <property type="entry name" value="AB_hydrolase_3"/>
</dbReference>
<evidence type="ECO:0000313" key="4">
    <source>
        <dbReference type="Proteomes" id="UP001498421"/>
    </source>
</evidence>
<protein>
    <recommendedName>
        <fullName evidence="2">Alpha/beta hydrolase fold-3 domain-containing protein</fullName>
    </recommendedName>
</protein>
<keyword evidence="4" id="KW-1185">Reference proteome</keyword>
<evidence type="ECO:0000259" key="2">
    <source>
        <dbReference type="Pfam" id="PF07859"/>
    </source>
</evidence>
<accession>A0ABR1H318</accession>
<name>A0ABR1H318_9HYPO</name>
<dbReference type="PANTHER" id="PTHR48081:SF3">
    <property type="entry name" value="ALPHA_BETA HYDROLASE FOLD-3 DOMAIN-CONTAINING PROTEIN"/>
    <property type="match status" value="1"/>
</dbReference>
<dbReference type="EMBL" id="JAZAVK010000240">
    <property type="protein sequence ID" value="KAK7415467.1"/>
    <property type="molecule type" value="Genomic_DNA"/>
</dbReference>
<organism evidence="3 4">
    <name type="scientific">Neonectria magnoliae</name>
    <dbReference type="NCBI Taxonomy" id="2732573"/>
    <lineage>
        <taxon>Eukaryota</taxon>
        <taxon>Fungi</taxon>
        <taxon>Dikarya</taxon>
        <taxon>Ascomycota</taxon>
        <taxon>Pezizomycotina</taxon>
        <taxon>Sordariomycetes</taxon>
        <taxon>Hypocreomycetidae</taxon>
        <taxon>Hypocreales</taxon>
        <taxon>Nectriaceae</taxon>
        <taxon>Neonectria</taxon>
    </lineage>
</organism>
<dbReference type="PANTHER" id="PTHR48081">
    <property type="entry name" value="AB HYDROLASE SUPERFAMILY PROTEIN C4A8.06C"/>
    <property type="match status" value="1"/>
</dbReference>
<proteinExistence type="predicted"/>
<gene>
    <name evidence="3" type="ORF">QQZ08_012334</name>
</gene>
<evidence type="ECO:0000256" key="1">
    <source>
        <dbReference type="ARBA" id="ARBA00022801"/>
    </source>
</evidence>
<evidence type="ECO:0000313" key="3">
    <source>
        <dbReference type="EMBL" id="KAK7415467.1"/>
    </source>
</evidence>
<reference evidence="3 4" key="1">
    <citation type="journal article" date="2025" name="Microbiol. Resour. Announc.">
        <title>Draft genome sequences for Neonectria magnoliae and Neonectria punicea, canker pathogens of Liriodendron tulipifera and Acer saccharum in West Virginia.</title>
        <authorList>
            <person name="Petronek H.M."/>
            <person name="Kasson M.T."/>
            <person name="Metheny A.M."/>
            <person name="Stauder C.M."/>
            <person name="Lovett B."/>
            <person name="Lynch S.C."/>
            <person name="Garnas J.R."/>
            <person name="Kasson L.R."/>
            <person name="Stajich J.E."/>
        </authorList>
    </citation>
    <scope>NUCLEOTIDE SEQUENCE [LARGE SCALE GENOMIC DNA]</scope>
    <source>
        <strain evidence="3 4">NRRL 64651</strain>
    </source>
</reference>
<dbReference type="Gene3D" id="3.40.50.1820">
    <property type="entry name" value="alpha/beta hydrolase"/>
    <property type="match status" value="1"/>
</dbReference>
<sequence>MAGHGFFQYLRLKFFATLFRLMVFRRRLAGIEKDLAISGNPARKLVRIPSRDAGRFIKAWLYSPPDSTTAPQSKKPLLVNWHGSGFIFANLGTDVAFCSCVARETGAMVLDADYRKGPEVPFPGAIHDVEDTLKWVASQPEQFDVKRVGVSGFSAGGTLALIAASSLRKQLAPLELRLVIGGYPATDLAADPAGKKVPNPIRPIPAKVAAIFNDCYVPDVALRTDPLVSPAFADPGLFPATVAIFTCEGDTLAPEAIKLAERLDDGQRKVININLKGVHHGFDHAAEPGTNDWEQREILHRVSVETIKEVFSL</sequence>
<feature type="domain" description="Alpha/beta hydrolase fold-3" evidence="2">
    <location>
        <begin position="78"/>
        <end position="282"/>
    </location>
</feature>